<feature type="transmembrane region" description="Helical" evidence="1">
    <location>
        <begin position="117"/>
        <end position="138"/>
    </location>
</feature>
<dbReference type="InterPro" id="IPR032816">
    <property type="entry name" value="VTT_dom"/>
</dbReference>
<dbReference type="Pfam" id="PF09335">
    <property type="entry name" value="VTT_dom"/>
    <property type="match status" value="1"/>
</dbReference>
<evidence type="ECO:0000313" key="4">
    <source>
        <dbReference type="Proteomes" id="UP001595453"/>
    </source>
</evidence>
<dbReference type="PANTHER" id="PTHR42709:SF4">
    <property type="entry name" value="INNER MEMBRANE PROTEIN YQAA"/>
    <property type="match status" value="1"/>
</dbReference>
<feature type="transmembrane region" description="Helical" evidence="1">
    <location>
        <begin position="90"/>
        <end position="111"/>
    </location>
</feature>
<dbReference type="PANTHER" id="PTHR42709">
    <property type="entry name" value="ALKALINE PHOSPHATASE LIKE PROTEIN"/>
    <property type="match status" value="1"/>
</dbReference>
<name>A0ABV7CPU6_9GAMM</name>
<dbReference type="Proteomes" id="UP001595453">
    <property type="component" value="Unassembled WGS sequence"/>
</dbReference>
<keyword evidence="1" id="KW-0472">Membrane</keyword>
<comment type="caution">
    <text evidence="3">The sequence shown here is derived from an EMBL/GenBank/DDBJ whole genome shotgun (WGS) entry which is preliminary data.</text>
</comment>
<keyword evidence="4" id="KW-1185">Reference proteome</keyword>
<keyword evidence="1" id="KW-1133">Transmembrane helix</keyword>
<dbReference type="RefSeq" id="WP_377127961.1">
    <property type="nucleotide sequence ID" value="NZ_JBHRSD010000040.1"/>
</dbReference>
<evidence type="ECO:0000256" key="1">
    <source>
        <dbReference type="SAM" id="Phobius"/>
    </source>
</evidence>
<keyword evidence="1" id="KW-0812">Transmembrane</keyword>
<evidence type="ECO:0000259" key="2">
    <source>
        <dbReference type="Pfam" id="PF09335"/>
    </source>
</evidence>
<sequence length="144" mass="16089">MSYLALFISALLSATLLPGSSEVLLTALLHEQTAVLWMLWLVATAGNVLGSAINYGLGLQLERFKGRRWFPVSAPQLARAQQFFARYGRFSLLFAWLPVVGDPLTLLAGVIRLPFWQFFWLICIGKGARYALVIWLALQLFATT</sequence>
<accession>A0ABV7CPU6</accession>
<reference evidence="4" key="1">
    <citation type="journal article" date="2019" name="Int. J. Syst. Evol. Microbiol.">
        <title>The Global Catalogue of Microorganisms (GCM) 10K type strain sequencing project: providing services to taxonomists for standard genome sequencing and annotation.</title>
        <authorList>
            <consortium name="The Broad Institute Genomics Platform"/>
            <consortium name="The Broad Institute Genome Sequencing Center for Infectious Disease"/>
            <person name="Wu L."/>
            <person name="Ma J."/>
        </authorList>
    </citation>
    <scope>NUCLEOTIDE SEQUENCE [LARGE SCALE GENOMIC DNA]</scope>
    <source>
        <strain evidence="4">KCTC 42730</strain>
    </source>
</reference>
<gene>
    <name evidence="3" type="ORF">ACFOEE_18625</name>
</gene>
<organism evidence="3 4">
    <name type="scientific">Pseudoalteromonas fenneropenaei</name>
    <dbReference type="NCBI Taxonomy" id="1737459"/>
    <lineage>
        <taxon>Bacteria</taxon>
        <taxon>Pseudomonadati</taxon>
        <taxon>Pseudomonadota</taxon>
        <taxon>Gammaproteobacteria</taxon>
        <taxon>Alteromonadales</taxon>
        <taxon>Pseudoalteromonadaceae</taxon>
        <taxon>Pseudoalteromonas</taxon>
    </lineage>
</organism>
<feature type="transmembrane region" description="Helical" evidence="1">
    <location>
        <begin position="37"/>
        <end position="57"/>
    </location>
</feature>
<feature type="domain" description="VTT" evidence="2">
    <location>
        <begin position="35"/>
        <end position="133"/>
    </location>
</feature>
<proteinExistence type="predicted"/>
<dbReference type="EMBL" id="JBHRSD010000040">
    <property type="protein sequence ID" value="MFC3034523.1"/>
    <property type="molecule type" value="Genomic_DNA"/>
</dbReference>
<protein>
    <submittedName>
        <fullName evidence="3">YqaA family protein</fullName>
    </submittedName>
</protein>
<dbReference type="InterPro" id="IPR051311">
    <property type="entry name" value="DedA_domain"/>
</dbReference>
<evidence type="ECO:0000313" key="3">
    <source>
        <dbReference type="EMBL" id="MFC3034523.1"/>
    </source>
</evidence>